<evidence type="ECO:0000259" key="14">
    <source>
        <dbReference type="Pfam" id="PF17944"/>
    </source>
</evidence>
<protein>
    <recommendedName>
        <fullName evidence="5 12">Arginine decarboxylase</fullName>
        <ecNumber evidence="5 12">4.1.1.19</ecNumber>
    </recommendedName>
</protein>
<dbReference type="Gene3D" id="3.20.20.10">
    <property type="entry name" value="Alanine racemase"/>
    <property type="match status" value="1"/>
</dbReference>
<evidence type="ECO:0000256" key="7">
    <source>
        <dbReference type="ARBA" id="ARBA00022842"/>
    </source>
</evidence>
<dbReference type="PRINTS" id="PR01179">
    <property type="entry name" value="ODADCRBXLASE"/>
</dbReference>
<dbReference type="EMBL" id="CAXHTA020000010">
    <property type="protein sequence ID" value="CAL5224169.1"/>
    <property type="molecule type" value="Genomic_DNA"/>
</dbReference>
<proteinExistence type="inferred from homology"/>
<evidence type="ECO:0000256" key="6">
    <source>
        <dbReference type="ARBA" id="ARBA00022793"/>
    </source>
</evidence>
<dbReference type="InterPro" id="IPR029066">
    <property type="entry name" value="PLP-binding_barrel"/>
</dbReference>
<dbReference type="InterPro" id="IPR022644">
    <property type="entry name" value="De-COase2_N"/>
</dbReference>
<evidence type="ECO:0000256" key="2">
    <source>
        <dbReference type="ARBA" id="ARBA00001946"/>
    </source>
</evidence>
<dbReference type="Pfam" id="PF17944">
    <property type="entry name" value="Arg_decarbox_C"/>
    <property type="match status" value="1"/>
</dbReference>
<evidence type="ECO:0000256" key="11">
    <source>
        <dbReference type="ARBA" id="ARBA00049309"/>
    </source>
</evidence>
<dbReference type="SUPFAM" id="SSF50621">
    <property type="entry name" value="Alanine racemase C-terminal domain-like"/>
    <property type="match status" value="1"/>
</dbReference>
<comment type="cofactor">
    <cofactor evidence="2 12">
        <name>Mg(2+)</name>
        <dbReference type="ChEBI" id="CHEBI:18420"/>
    </cofactor>
</comment>
<evidence type="ECO:0000256" key="12">
    <source>
        <dbReference type="RuleBase" id="RU003740"/>
    </source>
</evidence>
<evidence type="ECO:0000256" key="8">
    <source>
        <dbReference type="ARBA" id="ARBA00022898"/>
    </source>
</evidence>
<dbReference type="InterPro" id="IPR002985">
    <property type="entry name" value="Arg_decrbxlase"/>
</dbReference>
<keyword evidence="7 12" id="KW-0460">Magnesium</keyword>
<dbReference type="SUPFAM" id="SSF51419">
    <property type="entry name" value="PLP-binding barrel"/>
    <property type="match status" value="1"/>
</dbReference>
<dbReference type="CDD" id="cd06830">
    <property type="entry name" value="PLPDE_III_ADC"/>
    <property type="match status" value="1"/>
</dbReference>
<dbReference type="Gene3D" id="1.20.58.930">
    <property type="match status" value="1"/>
</dbReference>
<keyword evidence="8 12" id="KW-0663">Pyridoxal phosphate</keyword>
<dbReference type="EC" id="4.1.1.19" evidence="5 12"/>
<comment type="cofactor">
    <cofactor evidence="1 12">
        <name>pyridoxal 5'-phosphate</name>
        <dbReference type="ChEBI" id="CHEBI:597326"/>
    </cofactor>
</comment>
<dbReference type="NCBIfam" id="NF003763">
    <property type="entry name" value="PRK05354.1"/>
    <property type="match status" value="1"/>
</dbReference>
<dbReference type="PRINTS" id="PR01180">
    <property type="entry name" value="ARGDCRBXLASE"/>
</dbReference>
<dbReference type="InterPro" id="IPR009006">
    <property type="entry name" value="Ala_racemase/Decarboxylase_C"/>
</dbReference>
<evidence type="ECO:0000256" key="10">
    <source>
        <dbReference type="ARBA" id="ARBA00023239"/>
    </source>
</evidence>
<dbReference type="PIRSF" id="PIRSF001336">
    <property type="entry name" value="Arg_decrbxlase"/>
    <property type="match status" value="1"/>
</dbReference>
<dbReference type="NCBIfam" id="TIGR01273">
    <property type="entry name" value="speA"/>
    <property type="match status" value="1"/>
</dbReference>
<dbReference type="PROSITE" id="PS00878">
    <property type="entry name" value="ODR_DC_2_1"/>
    <property type="match status" value="1"/>
</dbReference>
<evidence type="ECO:0000256" key="5">
    <source>
        <dbReference type="ARBA" id="ARBA00012426"/>
    </source>
</evidence>
<evidence type="ECO:0000256" key="4">
    <source>
        <dbReference type="ARBA" id="ARBA00008357"/>
    </source>
</evidence>
<evidence type="ECO:0000259" key="13">
    <source>
        <dbReference type="Pfam" id="PF02784"/>
    </source>
</evidence>
<evidence type="ECO:0000256" key="1">
    <source>
        <dbReference type="ARBA" id="ARBA00001933"/>
    </source>
</evidence>
<reference evidence="15 16" key="1">
    <citation type="submission" date="2024-06" db="EMBL/GenBank/DDBJ databases">
        <authorList>
            <person name="Kraege A."/>
            <person name="Thomma B."/>
        </authorList>
    </citation>
    <scope>NUCLEOTIDE SEQUENCE [LARGE SCALE GENOMIC DNA]</scope>
</reference>
<dbReference type="InterPro" id="IPR041128">
    <property type="entry name" value="Arg_decarbox_C"/>
</dbReference>
<comment type="caution">
    <text evidence="15">The sequence shown here is derived from an EMBL/GenBank/DDBJ whole genome shotgun (WGS) entry which is preliminary data.</text>
</comment>
<organism evidence="15 16">
    <name type="scientific">Coccomyxa viridis</name>
    <dbReference type="NCBI Taxonomy" id="1274662"/>
    <lineage>
        <taxon>Eukaryota</taxon>
        <taxon>Viridiplantae</taxon>
        <taxon>Chlorophyta</taxon>
        <taxon>core chlorophytes</taxon>
        <taxon>Trebouxiophyceae</taxon>
        <taxon>Trebouxiophyceae incertae sedis</taxon>
        <taxon>Coccomyxaceae</taxon>
        <taxon>Coccomyxa</taxon>
    </lineage>
</organism>
<dbReference type="Gene3D" id="2.40.37.10">
    <property type="entry name" value="Lyase, Ornithine Decarboxylase, Chain A, domain 1"/>
    <property type="match status" value="1"/>
</dbReference>
<comment type="similarity">
    <text evidence="4 12">Belongs to the Orn/Lys/Arg decarboxylase class-II family. SpeA subfamily.</text>
</comment>
<comment type="pathway">
    <text evidence="3 12">Amine and polyamine biosynthesis; agmatine biosynthesis; agmatine from L-arginine: step 1/1.</text>
</comment>
<dbReference type="PANTHER" id="PTHR43295">
    <property type="entry name" value="ARGININE DECARBOXYLASE"/>
    <property type="match status" value="1"/>
</dbReference>
<keyword evidence="16" id="KW-1185">Reference proteome</keyword>
<dbReference type="PANTHER" id="PTHR43295:SF9">
    <property type="entry name" value="BIOSYNTHETIC ARGININE DECARBOXYLASE"/>
    <property type="match status" value="1"/>
</dbReference>
<name>A0ABP1FW90_9CHLO</name>
<dbReference type="Pfam" id="PF02784">
    <property type="entry name" value="Orn_Arg_deC_N"/>
    <property type="match status" value="1"/>
</dbReference>
<dbReference type="InterPro" id="IPR022653">
    <property type="entry name" value="De-COase2_pyr-phos_BS"/>
</dbReference>
<evidence type="ECO:0000256" key="9">
    <source>
        <dbReference type="ARBA" id="ARBA00023066"/>
    </source>
</evidence>
<comment type="catalytic activity">
    <reaction evidence="11 12">
        <text>L-arginine + H(+) = agmatine + CO2</text>
        <dbReference type="Rhea" id="RHEA:17641"/>
        <dbReference type="ChEBI" id="CHEBI:15378"/>
        <dbReference type="ChEBI" id="CHEBI:16526"/>
        <dbReference type="ChEBI" id="CHEBI:32682"/>
        <dbReference type="ChEBI" id="CHEBI:58145"/>
        <dbReference type="EC" id="4.1.1.19"/>
    </reaction>
</comment>
<dbReference type="InterPro" id="IPR000183">
    <property type="entry name" value="Orn/DAP/Arg_de-COase"/>
</dbReference>
<dbReference type="Proteomes" id="UP001497392">
    <property type="component" value="Unassembled WGS sequence"/>
</dbReference>
<keyword evidence="10 12" id="KW-0456">Lyase</keyword>
<gene>
    <name evidence="15" type="primary">g6809</name>
    <name evidence="15" type="ORF">VP750_LOCUS5828</name>
</gene>
<sequence length="732" mass="78438">MAQALVDHYGGDTAFKTGYALHDVLLKDTLRPVDSFSSLEGVRVGSIPSVEGAGWKVNDSRSLYAVKGWGGPYFLVDDSGRLCVKPSADAAPVDVYKLCRDVRQQGVQFPMLLRFPEIVRGRLHELQGCFNHAIALAGYQGVFSGVFPVKCNHDCGLIEGILEAGRPCNFGLEVGSKAELLMAMSKIGTSPGALLICNGYKDAAFMRLAVHCWELGIKAVIVLEQTQELDVLLEEAAKAGVQPVIGMRAKLATRHGGHWGTTSGENAKFGLSPSDMVAVMRKLTAAGMADCLQLLHFHIGSQITNLSVVTEAASEAAYLYAELAHMGAAMRYLDCGGGLGIDYDGTASESHSSLPFSIQDYASGIVCAVQSVCTEKAIPVPTVVTESGRALVSHHAVLIFDVISRQGQVCQPPAAEPEEAAQAEHHVVKAARKEELSPRLTVQGQALLQASRAATRAVQPTAASMREAYLLSLSLKEQALKAFKGGCISLEERASVDLECEAMLQRVRDIAAASDAALPDDVQLLCMPPVATYHINLSVFRSAPDMWAIQQLFPIMPIHRLDEQPTVSAILADLTCDSDGRIDRFISAAGSKASASTLKLHELKPGEPYLLGMFLTGAYQEVMGSAHNMLGTLNVVTVRSSNCSNSSVFGDTPEAEISPRLRGPGYAVDTVEHGESACEVLTRANHVRQDMVEGVRATASAAASQGRMEWGAAKSMLKAYERLLDSYTYLSL</sequence>
<keyword evidence="9 12" id="KW-0745">Spermidine biosynthesis</keyword>
<feature type="domain" description="Arginine decarboxylase C-terminal helical" evidence="14">
    <location>
        <begin position="679"/>
        <end position="730"/>
    </location>
</feature>
<accession>A0ABP1FW90</accession>
<evidence type="ECO:0000256" key="3">
    <source>
        <dbReference type="ARBA" id="ARBA00004773"/>
    </source>
</evidence>
<evidence type="ECO:0000313" key="15">
    <source>
        <dbReference type="EMBL" id="CAL5224169.1"/>
    </source>
</evidence>
<feature type="domain" description="Orn/DAP/Arg decarboxylase 2 N-terminal" evidence="13">
    <location>
        <begin position="146"/>
        <end position="393"/>
    </location>
</feature>
<evidence type="ECO:0000313" key="16">
    <source>
        <dbReference type="Proteomes" id="UP001497392"/>
    </source>
</evidence>
<keyword evidence="6 12" id="KW-0210">Decarboxylase</keyword>